<keyword evidence="2" id="KW-1185">Reference proteome</keyword>
<gene>
    <name evidence="1" type="ORF">QE152_g4614</name>
</gene>
<name>A0AAW1MZW5_POPJA</name>
<dbReference type="EMBL" id="JASPKY010000024">
    <property type="protein sequence ID" value="KAK9752028.1"/>
    <property type="molecule type" value="Genomic_DNA"/>
</dbReference>
<evidence type="ECO:0000313" key="1">
    <source>
        <dbReference type="EMBL" id="KAK9752028.1"/>
    </source>
</evidence>
<organism evidence="1 2">
    <name type="scientific">Popillia japonica</name>
    <name type="common">Japanese beetle</name>
    <dbReference type="NCBI Taxonomy" id="7064"/>
    <lineage>
        <taxon>Eukaryota</taxon>
        <taxon>Metazoa</taxon>
        <taxon>Ecdysozoa</taxon>
        <taxon>Arthropoda</taxon>
        <taxon>Hexapoda</taxon>
        <taxon>Insecta</taxon>
        <taxon>Pterygota</taxon>
        <taxon>Neoptera</taxon>
        <taxon>Endopterygota</taxon>
        <taxon>Coleoptera</taxon>
        <taxon>Polyphaga</taxon>
        <taxon>Scarabaeiformia</taxon>
        <taxon>Scarabaeidae</taxon>
        <taxon>Rutelinae</taxon>
        <taxon>Popillia</taxon>
    </lineage>
</organism>
<dbReference type="AlphaFoldDB" id="A0AAW1MZW5"/>
<evidence type="ECO:0000313" key="2">
    <source>
        <dbReference type="Proteomes" id="UP001458880"/>
    </source>
</evidence>
<proteinExistence type="predicted"/>
<accession>A0AAW1MZW5</accession>
<sequence>MLLLCGIHYTYVCHKVKLGGVQRRLLKFLSFKLNGAYPEGNYDHSLPLDEHDLMLLDIRRDMIGANFMHSLIHNNFDCPSLLELVPIYAPPFGPRNSTTFLAPRCRINYMMRNPVYQMSKSAD</sequence>
<protein>
    <submittedName>
        <fullName evidence="1">Uncharacterized protein</fullName>
    </submittedName>
</protein>
<comment type="caution">
    <text evidence="1">The sequence shown here is derived from an EMBL/GenBank/DDBJ whole genome shotgun (WGS) entry which is preliminary data.</text>
</comment>
<reference evidence="1 2" key="1">
    <citation type="journal article" date="2024" name="BMC Genomics">
        <title>De novo assembly and annotation of Popillia japonica's genome with initial clues to its potential as an invasive pest.</title>
        <authorList>
            <person name="Cucini C."/>
            <person name="Boschi S."/>
            <person name="Funari R."/>
            <person name="Cardaioli E."/>
            <person name="Iannotti N."/>
            <person name="Marturano G."/>
            <person name="Paoli F."/>
            <person name="Bruttini M."/>
            <person name="Carapelli A."/>
            <person name="Frati F."/>
            <person name="Nardi F."/>
        </authorList>
    </citation>
    <scope>NUCLEOTIDE SEQUENCE [LARGE SCALE GENOMIC DNA]</scope>
    <source>
        <strain evidence="1">DMR45628</strain>
    </source>
</reference>
<dbReference type="Proteomes" id="UP001458880">
    <property type="component" value="Unassembled WGS sequence"/>
</dbReference>